<evidence type="ECO:0000313" key="2">
    <source>
        <dbReference type="EMBL" id="GAH53136.1"/>
    </source>
</evidence>
<protein>
    <submittedName>
        <fullName evidence="2">Uncharacterized protein</fullName>
    </submittedName>
</protein>
<dbReference type="AlphaFoldDB" id="X1G5E5"/>
<comment type="caution">
    <text evidence="2">The sequence shown here is derived from an EMBL/GenBank/DDBJ whole genome shotgun (WGS) entry which is preliminary data.</text>
</comment>
<evidence type="ECO:0000256" key="1">
    <source>
        <dbReference type="SAM" id="MobiDB-lite"/>
    </source>
</evidence>
<feature type="region of interest" description="Disordered" evidence="1">
    <location>
        <begin position="26"/>
        <end position="54"/>
    </location>
</feature>
<sequence length="54" mass="5814">ENISPDVEEESIWELSKRFSNGKMLPPSVLTPKTPKPTFGDISAKTGIPPTGST</sequence>
<name>X1G5E5_9ZZZZ</name>
<organism evidence="2">
    <name type="scientific">marine sediment metagenome</name>
    <dbReference type="NCBI Taxonomy" id="412755"/>
    <lineage>
        <taxon>unclassified sequences</taxon>
        <taxon>metagenomes</taxon>
        <taxon>ecological metagenomes</taxon>
    </lineage>
</organism>
<accession>X1G5E5</accession>
<proteinExistence type="predicted"/>
<dbReference type="EMBL" id="BARU01020794">
    <property type="protein sequence ID" value="GAH53136.1"/>
    <property type="molecule type" value="Genomic_DNA"/>
</dbReference>
<feature type="non-terminal residue" evidence="2">
    <location>
        <position position="1"/>
    </location>
</feature>
<reference evidence="2" key="1">
    <citation type="journal article" date="2014" name="Front. Microbiol.">
        <title>High frequency of phylogenetically diverse reductive dehalogenase-homologous genes in deep subseafloor sedimentary metagenomes.</title>
        <authorList>
            <person name="Kawai M."/>
            <person name="Futagami T."/>
            <person name="Toyoda A."/>
            <person name="Takaki Y."/>
            <person name="Nishi S."/>
            <person name="Hori S."/>
            <person name="Arai W."/>
            <person name="Tsubouchi T."/>
            <person name="Morono Y."/>
            <person name="Uchiyama I."/>
            <person name="Ito T."/>
            <person name="Fujiyama A."/>
            <person name="Inagaki F."/>
            <person name="Takami H."/>
        </authorList>
    </citation>
    <scope>NUCLEOTIDE SEQUENCE</scope>
    <source>
        <strain evidence="2">Expedition CK06-06</strain>
    </source>
</reference>
<gene>
    <name evidence="2" type="ORF">S03H2_34103</name>
</gene>